<evidence type="ECO:0000256" key="1">
    <source>
        <dbReference type="SAM" id="SignalP"/>
    </source>
</evidence>
<evidence type="ECO:0000313" key="3">
    <source>
        <dbReference type="Proteomes" id="UP000032869"/>
    </source>
</evidence>
<feature type="chain" id="PRO_5047444405" evidence="1">
    <location>
        <begin position="24"/>
        <end position="177"/>
    </location>
</feature>
<dbReference type="RefSeq" id="WP_039307387.1">
    <property type="nucleotide sequence ID" value="NZ_JQHL01000011.1"/>
</dbReference>
<keyword evidence="3" id="KW-1185">Reference proteome</keyword>
<keyword evidence="1" id="KW-0732">Signal</keyword>
<accession>A0ABR4UW23</accession>
<dbReference type="Proteomes" id="UP000032869">
    <property type="component" value="Unassembled WGS sequence"/>
</dbReference>
<reference evidence="2 3" key="1">
    <citation type="submission" date="2014-08" db="EMBL/GenBank/DDBJ databases">
        <title>Genome sequences of NCPPB Pectobacterium isolates.</title>
        <authorList>
            <person name="Glover R.H."/>
            <person name="Sapp M."/>
            <person name="Elphinstone J."/>
        </authorList>
    </citation>
    <scope>NUCLEOTIDE SEQUENCE [LARGE SCALE GENOMIC DNA]</scope>
    <source>
        <strain evidence="2 3">NCPPB 2793</strain>
    </source>
</reference>
<feature type="signal peptide" evidence="1">
    <location>
        <begin position="1"/>
        <end position="23"/>
    </location>
</feature>
<proteinExistence type="predicted"/>
<name>A0ABR4UW23_9GAMM</name>
<comment type="caution">
    <text evidence="2">The sequence shown here is derived from an EMBL/GenBank/DDBJ whole genome shotgun (WGS) entry which is preliminary data.</text>
</comment>
<dbReference type="EMBL" id="JQHL01000011">
    <property type="protein sequence ID" value="KFX17431.1"/>
    <property type="molecule type" value="Genomic_DNA"/>
</dbReference>
<sequence length="177" mass="19662">MNIRSLLKVIALSQLLVLTPSHASSNAIQTLMSVGNDYSSDKVKQAEDIMSQLAIKNESLISNLNLSEKQLNSVVYVRLDSWRQYSTLKEFLAVFYELSIMKSIKVISEGDYLAFKIKFSGRPAGGYVLYQSEGEYFLKGVVANDGIVVSQSEGDDQFIFSAYYSIANTVFQANGLN</sequence>
<organism evidence="2 3">
    <name type="scientific">Pectobacterium betavasculorum</name>
    <dbReference type="NCBI Taxonomy" id="55207"/>
    <lineage>
        <taxon>Bacteria</taxon>
        <taxon>Pseudomonadati</taxon>
        <taxon>Pseudomonadota</taxon>
        <taxon>Gammaproteobacteria</taxon>
        <taxon>Enterobacterales</taxon>
        <taxon>Pectobacteriaceae</taxon>
        <taxon>Pectobacterium</taxon>
    </lineage>
</organism>
<protein>
    <submittedName>
        <fullName evidence="2">Uncharacterized protein</fullName>
    </submittedName>
</protein>
<gene>
    <name evidence="2" type="ORF">JV35_17385</name>
</gene>
<evidence type="ECO:0000313" key="2">
    <source>
        <dbReference type="EMBL" id="KFX17431.1"/>
    </source>
</evidence>